<dbReference type="EMBL" id="JAGSOG010000080">
    <property type="protein sequence ID" value="MBR7835036.1"/>
    <property type="molecule type" value="Genomic_DNA"/>
</dbReference>
<gene>
    <name evidence="6" type="ORF">KDL01_17305</name>
</gene>
<sequence>MRIGVLILPAAGWREAREDWRGADELGFAHAWTYDHIAWRDLIGKTWYSAIPTLTAAAAVTRRIRLGTLLATPNFRHPVPLAKEALTLDDISGGRFILGLGAGAGGADARVLGGRAWTAAERAGRFAEFVELSDLLLSAPVTSYQGRYYAAEEAHVDPAAGTRPRLPFAIGATGPRGMRLAARHAEYWVTNGTSPAPGLIAPAADPKLVAGQVARLREACEREGRDPGTLRTLLLNVNREEPPLRSVAAFEDAVGRFEEAGITDMVVPFPRTQPPFVGARATLERIAATLPADSAG</sequence>
<dbReference type="InterPro" id="IPR011251">
    <property type="entry name" value="Luciferase-like_dom"/>
</dbReference>
<evidence type="ECO:0000259" key="5">
    <source>
        <dbReference type="Pfam" id="PF00296"/>
    </source>
</evidence>
<feature type="domain" description="Luciferase-like" evidence="5">
    <location>
        <begin position="4"/>
        <end position="232"/>
    </location>
</feature>
<dbReference type="Proteomes" id="UP000675781">
    <property type="component" value="Unassembled WGS sequence"/>
</dbReference>
<keyword evidence="1" id="KW-0285">Flavoprotein</keyword>
<dbReference type="SUPFAM" id="SSF51679">
    <property type="entry name" value="Bacterial luciferase-like"/>
    <property type="match status" value="1"/>
</dbReference>
<comment type="caution">
    <text evidence="6">The sequence shown here is derived from an EMBL/GenBank/DDBJ whole genome shotgun (WGS) entry which is preliminary data.</text>
</comment>
<organism evidence="6 7">
    <name type="scientific">Actinospica durhamensis</name>
    <dbReference type="NCBI Taxonomy" id="1508375"/>
    <lineage>
        <taxon>Bacteria</taxon>
        <taxon>Bacillati</taxon>
        <taxon>Actinomycetota</taxon>
        <taxon>Actinomycetes</taxon>
        <taxon>Catenulisporales</taxon>
        <taxon>Actinospicaceae</taxon>
        <taxon>Actinospica</taxon>
    </lineage>
</organism>
<evidence type="ECO:0000256" key="4">
    <source>
        <dbReference type="ARBA" id="ARBA00023033"/>
    </source>
</evidence>
<keyword evidence="2" id="KW-0288">FMN</keyword>
<dbReference type="AlphaFoldDB" id="A0A941EPK4"/>
<keyword evidence="7" id="KW-1185">Reference proteome</keyword>
<dbReference type="PANTHER" id="PTHR42847:SF4">
    <property type="entry name" value="ALKANESULFONATE MONOOXYGENASE-RELATED"/>
    <property type="match status" value="1"/>
</dbReference>
<dbReference type="InterPro" id="IPR036661">
    <property type="entry name" value="Luciferase-like_sf"/>
</dbReference>
<dbReference type="Gene3D" id="3.20.20.30">
    <property type="entry name" value="Luciferase-like domain"/>
    <property type="match status" value="1"/>
</dbReference>
<name>A0A941EPK4_9ACTN</name>
<protein>
    <submittedName>
        <fullName evidence="6">LLM class flavin-dependent oxidoreductase</fullName>
    </submittedName>
</protein>
<dbReference type="GO" id="GO:0046306">
    <property type="term" value="P:alkanesulfonate catabolic process"/>
    <property type="evidence" value="ECO:0007669"/>
    <property type="project" value="TreeGrafter"/>
</dbReference>
<keyword evidence="3" id="KW-0560">Oxidoreductase</keyword>
<keyword evidence="4" id="KW-0503">Monooxygenase</keyword>
<evidence type="ECO:0000313" key="7">
    <source>
        <dbReference type="Proteomes" id="UP000675781"/>
    </source>
</evidence>
<dbReference type="GO" id="GO:0008726">
    <property type="term" value="F:alkanesulfonate monooxygenase activity"/>
    <property type="evidence" value="ECO:0007669"/>
    <property type="project" value="TreeGrafter"/>
</dbReference>
<reference evidence="6" key="1">
    <citation type="submission" date="2021-04" db="EMBL/GenBank/DDBJ databases">
        <title>Genome based classification of Actinospica acidithermotolerans sp. nov., an actinobacterium isolated from an Indonesian hot spring.</title>
        <authorList>
            <person name="Kusuma A.B."/>
            <person name="Putra K.E."/>
            <person name="Nafisah S."/>
            <person name="Loh J."/>
            <person name="Nouioui I."/>
            <person name="Goodfellow M."/>
        </authorList>
    </citation>
    <scope>NUCLEOTIDE SEQUENCE</scope>
    <source>
        <strain evidence="6">CSCA 57</strain>
    </source>
</reference>
<evidence type="ECO:0000256" key="2">
    <source>
        <dbReference type="ARBA" id="ARBA00022643"/>
    </source>
</evidence>
<accession>A0A941EPK4</accession>
<evidence type="ECO:0000256" key="3">
    <source>
        <dbReference type="ARBA" id="ARBA00023002"/>
    </source>
</evidence>
<dbReference type="RefSeq" id="WP_212529551.1">
    <property type="nucleotide sequence ID" value="NZ_JAGSOG010000080.1"/>
</dbReference>
<dbReference type="Pfam" id="PF00296">
    <property type="entry name" value="Bac_luciferase"/>
    <property type="match status" value="1"/>
</dbReference>
<evidence type="ECO:0000256" key="1">
    <source>
        <dbReference type="ARBA" id="ARBA00022630"/>
    </source>
</evidence>
<evidence type="ECO:0000313" key="6">
    <source>
        <dbReference type="EMBL" id="MBR7835036.1"/>
    </source>
</evidence>
<dbReference type="InterPro" id="IPR050172">
    <property type="entry name" value="SsuD_RutA_monooxygenase"/>
</dbReference>
<proteinExistence type="predicted"/>
<dbReference type="PANTHER" id="PTHR42847">
    <property type="entry name" value="ALKANESULFONATE MONOOXYGENASE"/>
    <property type="match status" value="1"/>
</dbReference>